<protein>
    <submittedName>
        <fullName evidence="7">Unannotated protein</fullName>
    </submittedName>
</protein>
<feature type="transmembrane region" description="Helical" evidence="5">
    <location>
        <begin position="439"/>
        <end position="458"/>
    </location>
</feature>
<dbReference type="AlphaFoldDB" id="A0A6J6VVW2"/>
<evidence type="ECO:0000256" key="5">
    <source>
        <dbReference type="SAM" id="Phobius"/>
    </source>
</evidence>
<dbReference type="InterPro" id="IPR051533">
    <property type="entry name" value="WaaL-like"/>
</dbReference>
<feature type="transmembrane region" description="Helical" evidence="5">
    <location>
        <begin position="399"/>
        <end position="418"/>
    </location>
</feature>
<organism evidence="7">
    <name type="scientific">freshwater metagenome</name>
    <dbReference type="NCBI Taxonomy" id="449393"/>
    <lineage>
        <taxon>unclassified sequences</taxon>
        <taxon>metagenomes</taxon>
        <taxon>ecological metagenomes</taxon>
    </lineage>
</organism>
<keyword evidence="2 5" id="KW-0812">Transmembrane</keyword>
<name>A0A6J6VVW2_9ZZZZ</name>
<gene>
    <name evidence="7" type="ORF">UFOPK2761_03734</name>
</gene>
<feature type="transmembrane region" description="Helical" evidence="5">
    <location>
        <begin position="222"/>
        <end position="240"/>
    </location>
</feature>
<evidence type="ECO:0000259" key="6">
    <source>
        <dbReference type="Pfam" id="PF04932"/>
    </source>
</evidence>
<evidence type="ECO:0000256" key="3">
    <source>
        <dbReference type="ARBA" id="ARBA00022989"/>
    </source>
</evidence>
<feature type="transmembrane region" description="Helical" evidence="5">
    <location>
        <begin position="344"/>
        <end position="363"/>
    </location>
</feature>
<dbReference type="InterPro" id="IPR007016">
    <property type="entry name" value="O-antigen_ligase-rel_domated"/>
</dbReference>
<feature type="transmembrane region" description="Helical" evidence="5">
    <location>
        <begin position="111"/>
        <end position="128"/>
    </location>
</feature>
<feature type="domain" description="O-antigen ligase-related" evidence="6">
    <location>
        <begin position="207"/>
        <end position="349"/>
    </location>
</feature>
<evidence type="ECO:0000256" key="4">
    <source>
        <dbReference type="ARBA" id="ARBA00023136"/>
    </source>
</evidence>
<dbReference type="GO" id="GO:0016020">
    <property type="term" value="C:membrane"/>
    <property type="evidence" value="ECO:0007669"/>
    <property type="project" value="UniProtKB-SubCell"/>
</dbReference>
<evidence type="ECO:0000313" key="7">
    <source>
        <dbReference type="EMBL" id="CAB4776742.1"/>
    </source>
</evidence>
<dbReference type="Pfam" id="PF04932">
    <property type="entry name" value="Wzy_C"/>
    <property type="match status" value="1"/>
</dbReference>
<feature type="transmembrane region" description="Helical" evidence="5">
    <location>
        <begin position="30"/>
        <end position="50"/>
    </location>
</feature>
<keyword evidence="3 5" id="KW-1133">Transmembrane helix</keyword>
<keyword evidence="4 5" id="KW-0472">Membrane</keyword>
<feature type="transmembrane region" description="Helical" evidence="5">
    <location>
        <begin position="85"/>
        <end position="105"/>
    </location>
</feature>
<feature type="transmembrane region" description="Helical" evidence="5">
    <location>
        <begin position="375"/>
        <end position="393"/>
    </location>
</feature>
<sequence length="467" mass="48367">MTLLDTGTDLAPAPLPHAPARRHLRTARRLLPEVAVVAGLGWWATYLTWGTGGREPHVLAVGCVLAALGWLLVRPERVLRRRVLLLGHALSLGAVAVVLTAPTGWAGRDDAAAWVLAAQTGLLLLAWARDDVRRLVLLTALLAAGGAQFAQGWLPWWGAQDPEKLFQGTFYWHNQVGIFLAAAAVLALATLAGGGPLARLGWVVAPLAVTGTLFTTSRGSQLGLLLGAVLLLALAGRSIAPRLRVLGGLGLGWATSWLLTGPPFFDERVAPTAGTAARSESFVDNGVTRVEDWAAAWEVFARWPLTGGGFDGFRAGTVAAEVGERAGATAYAHNGYLQALSDGGLLLALPLLGVLAAVAWAVARALPAAVRRGDLAQVGAAVTLLVLGLHSGMDFDWAYPSLLLMVPLVAALALPPATGAVDPAAAGGHRRTRPWSSRAAALAPAVLLLLAAVAAWGGGLSHNAPLG</sequence>
<accession>A0A6J6VVW2</accession>
<evidence type="ECO:0000256" key="1">
    <source>
        <dbReference type="ARBA" id="ARBA00004141"/>
    </source>
</evidence>
<reference evidence="7" key="1">
    <citation type="submission" date="2020-05" db="EMBL/GenBank/DDBJ databases">
        <authorList>
            <person name="Chiriac C."/>
            <person name="Salcher M."/>
            <person name="Ghai R."/>
            <person name="Kavagutti S V."/>
        </authorList>
    </citation>
    <scope>NUCLEOTIDE SEQUENCE</scope>
</reference>
<dbReference type="EMBL" id="CAEZYQ010000071">
    <property type="protein sequence ID" value="CAB4776742.1"/>
    <property type="molecule type" value="Genomic_DNA"/>
</dbReference>
<proteinExistence type="predicted"/>
<feature type="transmembrane region" description="Helical" evidence="5">
    <location>
        <begin position="176"/>
        <end position="193"/>
    </location>
</feature>
<feature type="transmembrane region" description="Helical" evidence="5">
    <location>
        <begin position="135"/>
        <end position="156"/>
    </location>
</feature>
<dbReference type="PANTHER" id="PTHR37422">
    <property type="entry name" value="TEICHURONIC ACID BIOSYNTHESIS PROTEIN TUAE"/>
    <property type="match status" value="1"/>
</dbReference>
<comment type="subcellular location">
    <subcellularLocation>
        <location evidence="1">Membrane</location>
        <topology evidence="1">Multi-pass membrane protein</topology>
    </subcellularLocation>
</comment>
<evidence type="ECO:0000256" key="2">
    <source>
        <dbReference type="ARBA" id="ARBA00022692"/>
    </source>
</evidence>
<feature type="transmembrane region" description="Helical" evidence="5">
    <location>
        <begin position="56"/>
        <end position="73"/>
    </location>
</feature>
<dbReference type="PANTHER" id="PTHR37422:SF13">
    <property type="entry name" value="LIPOPOLYSACCHARIDE BIOSYNTHESIS PROTEIN PA4999-RELATED"/>
    <property type="match status" value="1"/>
</dbReference>